<keyword evidence="1" id="KW-0472">Membrane</keyword>
<evidence type="ECO:0000313" key="3">
    <source>
        <dbReference type="Proteomes" id="UP000649328"/>
    </source>
</evidence>
<dbReference type="AlphaFoldDB" id="A0A8H7GQQ9"/>
<protein>
    <submittedName>
        <fullName evidence="2">Uncharacterized protein</fullName>
    </submittedName>
</protein>
<evidence type="ECO:0000256" key="1">
    <source>
        <dbReference type="SAM" id="Phobius"/>
    </source>
</evidence>
<keyword evidence="1" id="KW-1133">Transmembrane helix</keyword>
<keyword evidence="1" id="KW-0812">Transmembrane</keyword>
<dbReference type="Proteomes" id="UP000649328">
    <property type="component" value="Unassembled WGS sequence"/>
</dbReference>
<evidence type="ECO:0000313" key="2">
    <source>
        <dbReference type="EMBL" id="KAF8000008.1"/>
    </source>
</evidence>
<comment type="caution">
    <text evidence="2">The sequence shown here is derived from an EMBL/GenBank/DDBJ whole genome shotgun (WGS) entry which is preliminary data.</text>
</comment>
<keyword evidence="3" id="KW-1185">Reference proteome</keyword>
<gene>
    <name evidence="2" type="ORF">HF325_005857</name>
</gene>
<proteinExistence type="predicted"/>
<dbReference type="EMBL" id="JACBPP010000008">
    <property type="protein sequence ID" value="KAF8000008.1"/>
    <property type="molecule type" value="Genomic_DNA"/>
</dbReference>
<accession>A0A8H7GQQ9</accession>
<reference evidence="2" key="1">
    <citation type="submission" date="2020-10" db="EMBL/GenBank/DDBJ databases">
        <title>The Whole-Genome Sequence of Metschnikowia persimmonesis, a Novel Endophytic Yeast Species Isolated from Medicinal Plant Diospyros kaki Thumb.</title>
        <authorList>
            <person name="Rahmat E."/>
            <person name="Kang Y."/>
        </authorList>
    </citation>
    <scope>NUCLEOTIDE SEQUENCE</scope>
    <source>
        <strain evidence="2">KIOM G15050</strain>
    </source>
</reference>
<feature type="transmembrane region" description="Helical" evidence="1">
    <location>
        <begin position="334"/>
        <end position="355"/>
    </location>
</feature>
<organism evidence="2 3">
    <name type="scientific">Metschnikowia pulcherrima</name>
    <dbReference type="NCBI Taxonomy" id="27326"/>
    <lineage>
        <taxon>Eukaryota</taxon>
        <taxon>Fungi</taxon>
        <taxon>Dikarya</taxon>
        <taxon>Ascomycota</taxon>
        <taxon>Saccharomycotina</taxon>
        <taxon>Pichiomycetes</taxon>
        <taxon>Metschnikowiaceae</taxon>
        <taxon>Metschnikowia</taxon>
    </lineage>
</organism>
<name>A0A8H7GQQ9_9ASCO</name>
<sequence length="379" mass="43986">MEQIHSTLVLVFDTTANSLITSLRDSSPILVAQFILQNLKIKPLFDNSESTEELEVTGAAETSSSFADHQDVQYHSLTNKDETVGQWKMIEVLNTNPLPKDYEKKKIYTPEVGYWYKAMRDLERLQQSLQLLIRKQDFDIVWFLSLKSIGREIRSRVKPPKSDEYDSVPTELVNLVENTVKEVTLVLDGIEMRVKEKCQDPNYSPEICMHISPQTYLNLVQSVYHQSQILLANVWYDEEDTRKYGRKIEILQELLENLYQVDTSRWNEGWRKHYRECMMADSEKMLLQAQESLKGRQDKDQNEGIWNFCRSLVLKIGQSGWIWRGMTHIREMNVATVFGVCLMAAGILTLLLIAIEAKRSRKSQVLLNEKESEMGLVKV</sequence>